<evidence type="ECO:0000313" key="2">
    <source>
        <dbReference type="Proteomes" id="UP000095512"/>
    </source>
</evidence>
<proteinExistence type="predicted"/>
<dbReference type="AlphaFoldDB" id="A0A174UEW6"/>
<gene>
    <name evidence="1" type="ORF">ERS852480_05082</name>
</gene>
<evidence type="ECO:0000313" key="1">
    <source>
        <dbReference type="EMBL" id="CUQ18255.1"/>
    </source>
</evidence>
<accession>A0A174UEW6</accession>
<sequence length="552" mass="62162">MLILGYDRGADTLNLYNTKAFQALGVNGSYIAAWYQNQLWYPHMNPSLSFVVDGTEYKAGQLFASEQKNTYIEKRYQAKFTELDNKFSRLVTNTVYLASGAFTIDQEAGKLQITKRTLGAPENFHYFWLEAQEAPVAMADNTPLAPGGSNYPMRILAMDRRDSSLNLYNGAAFRALGADGYYVASWYNGKFYNAHMSPELEVTVNGKLYKAGELFDTEKSTFVEQRYKDYVAEQLTASPDGDALGDIVSPSHWDCMEGRQFSMFFDCLSRYEGRENLYRVTNSKGLTRNEYCLNYTPAADDTDFKVNVIRLDGETMAAAESKPVTVRVHHPLPKKLVKNICICGDSLVDCNKVATEVYRLLAEDGDCEVNQLGTRGSADGRHEGRGSWRWKDYLQGEDYAGKSNAFWDVEKGRLDFQKYCATNGYDGIGLCGPGADYSYLVNSSMGIFRKSMSTLNLALIKAFDEGAYKENATCFAHGLRTDRRLAFPYTDKAVTDRYEETSQTLTNSIHPSTRGYQAWAAGYYCQIRASTSLLSKMLWSKATRWNTQQTLV</sequence>
<organism evidence="1 2">
    <name type="scientific">Enterocloster clostridioformis</name>
    <dbReference type="NCBI Taxonomy" id="1531"/>
    <lineage>
        <taxon>Bacteria</taxon>
        <taxon>Bacillati</taxon>
        <taxon>Bacillota</taxon>
        <taxon>Clostridia</taxon>
        <taxon>Lachnospirales</taxon>
        <taxon>Lachnospiraceae</taxon>
        <taxon>Enterocloster</taxon>
    </lineage>
</organism>
<dbReference type="Proteomes" id="UP000095512">
    <property type="component" value="Unassembled WGS sequence"/>
</dbReference>
<name>A0A174UEW6_9FIRM</name>
<dbReference type="EMBL" id="CZAB01000105">
    <property type="protein sequence ID" value="CUQ18255.1"/>
    <property type="molecule type" value="Genomic_DNA"/>
</dbReference>
<reference evidence="1 2" key="1">
    <citation type="submission" date="2015-09" db="EMBL/GenBank/DDBJ databases">
        <authorList>
            <consortium name="Pathogen Informatics"/>
        </authorList>
    </citation>
    <scope>NUCLEOTIDE SEQUENCE [LARGE SCALE GENOMIC DNA]</scope>
    <source>
        <strain evidence="1 2">2789STDY5834865</strain>
    </source>
</reference>
<protein>
    <submittedName>
        <fullName evidence="1">Uncharacterized protein</fullName>
    </submittedName>
</protein>
<dbReference type="RefSeq" id="WP_057573094.1">
    <property type="nucleotide sequence ID" value="NZ_CZAB01000105.1"/>
</dbReference>